<dbReference type="NCBIfam" id="NF008955">
    <property type="entry name" value="PRK12297.1"/>
    <property type="match status" value="1"/>
</dbReference>
<dbReference type="Gene3D" id="3.30.300.350">
    <property type="entry name" value="GTP-binding protein OBG, C-terminal domain"/>
    <property type="match status" value="1"/>
</dbReference>
<keyword evidence="7 9" id="KW-0460">Magnesium</keyword>
<dbReference type="PANTHER" id="PTHR11702:SF31">
    <property type="entry name" value="MITOCHONDRIAL RIBOSOME-ASSOCIATED GTPASE 2"/>
    <property type="match status" value="1"/>
</dbReference>
<dbReference type="CDD" id="cd01898">
    <property type="entry name" value="Obg"/>
    <property type="match status" value="1"/>
</dbReference>
<evidence type="ECO:0000313" key="14">
    <source>
        <dbReference type="EMBL" id="EHM13107.1"/>
    </source>
</evidence>
<dbReference type="SUPFAM" id="SSF102741">
    <property type="entry name" value="Obg GTP-binding protein C-terminal domain"/>
    <property type="match status" value="1"/>
</dbReference>
<evidence type="ECO:0000259" key="13">
    <source>
        <dbReference type="PROSITE" id="PS51883"/>
    </source>
</evidence>
<dbReference type="Pfam" id="PF09269">
    <property type="entry name" value="DUF1967"/>
    <property type="match status" value="1"/>
</dbReference>
<dbReference type="NCBIfam" id="TIGR02729">
    <property type="entry name" value="Obg_CgtA"/>
    <property type="match status" value="1"/>
</dbReference>
<dbReference type="AlphaFoldDB" id="H0UK98"/>
<dbReference type="GO" id="GO:0003924">
    <property type="term" value="F:GTPase activity"/>
    <property type="evidence" value="ECO:0007669"/>
    <property type="project" value="UniProtKB-UniRule"/>
</dbReference>
<dbReference type="OrthoDB" id="9807318at2"/>
<dbReference type="FunFam" id="2.70.210.12:FF:000001">
    <property type="entry name" value="GTPase Obg"/>
    <property type="match status" value="1"/>
</dbReference>
<dbReference type="Gene3D" id="2.70.210.12">
    <property type="entry name" value="GTP1/OBG domain"/>
    <property type="match status" value="1"/>
</dbReference>
<dbReference type="InterPro" id="IPR015349">
    <property type="entry name" value="OCT_dom"/>
</dbReference>
<accession>H0UK98</accession>
<dbReference type="EMBL" id="CM001376">
    <property type="protein sequence ID" value="EHM13107.1"/>
    <property type="molecule type" value="Genomic_DNA"/>
</dbReference>
<dbReference type="InterPro" id="IPR036346">
    <property type="entry name" value="GTP-bd_prot_GTP1/OBG_C_sf"/>
</dbReference>
<evidence type="ECO:0000256" key="9">
    <source>
        <dbReference type="HAMAP-Rule" id="MF_01454"/>
    </source>
</evidence>
<feature type="binding site" evidence="9">
    <location>
        <begin position="204"/>
        <end position="208"/>
    </location>
    <ligand>
        <name>GTP</name>
        <dbReference type="ChEBI" id="CHEBI:37565"/>
    </ligand>
</feature>
<keyword evidence="6 9" id="KW-0378">Hydrolase</keyword>
<evidence type="ECO:0000256" key="1">
    <source>
        <dbReference type="ARBA" id="ARBA00001946"/>
    </source>
</evidence>
<evidence type="ECO:0000256" key="6">
    <source>
        <dbReference type="ARBA" id="ARBA00022801"/>
    </source>
</evidence>
<feature type="binding site" evidence="9">
    <location>
        <position position="206"/>
    </location>
    <ligand>
        <name>Mg(2+)</name>
        <dbReference type="ChEBI" id="CHEBI:18420"/>
    </ligand>
</feature>
<dbReference type="NCBIfam" id="TIGR03595">
    <property type="entry name" value="Obg_CgtA_exten"/>
    <property type="match status" value="1"/>
</dbReference>
<feature type="domain" description="OBG-type G" evidence="11">
    <location>
        <begin position="173"/>
        <end position="344"/>
    </location>
</feature>
<dbReference type="PRINTS" id="PR00326">
    <property type="entry name" value="GTP1OBG"/>
</dbReference>
<dbReference type="GO" id="GO:0005737">
    <property type="term" value="C:cytoplasm"/>
    <property type="evidence" value="ECO:0007669"/>
    <property type="project" value="UniProtKB-SubCell"/>
</dbReference>
<dbReference type="SUPFAM" id="SSF52540">
    <property type="entry name" value="P-loop containing nucleoside triphosphate hydrolases"/>
    <property type="match status" value="1"/>
</dbReference>
<dbReference type="Gene3D" id="3.40.50.300">
    <property type="entry name" value="P-loop containing nucleotide triphosphate hydrolases"/>
    <property type="match status" value="1"/>
</dbReference>
<evidence type="ECO:0000256" key="3">
    <source>
        <dbReference type="ARBA" id="ARBA00022490"/>
    </source>
</evidence>
<dbReference type="Proteomes" id="UP000003806">
    <property type="component" value="Chromosome"/>
</dbReference>
<keyword evidence="15" id="KW-1185">Reference proteome</keyword>
<keyword evidence="3 9" id="KW-0963">Cytoplasm</keyword>
<dbReference type="Pfam" id="PF01018">
    <property type="entry name" value="GTP1_OBG"/>
    <property type="match status" value="1"/>
</dbReference>
<dbReference type="Pfam" id="PF01926">
    <property type="entry name" value="MMR_HSR1"/>
    <property type="match status" value="1"/>
</dbReference>
<dbReference type="STRING" id="885272.JonanDRAFT_0721"/>
<evidence type="ECO:0000256" key="4">
    <source>
        <dbReference type="ARBA" id="ARBA00022723"/>
    </source>
</evidence>
<dbReference type="SUPFAM" id="SSF82051">
    <property type="entry name" value="Obg GTP-binding protein N-terminal domain"/>
    <property type="match status" value="1"/>
</dbReference>
<comment type="subcellular location">
    <subcellularLocation>
        <location evidence="9">Cytoplasm</location>
    </subcellularLocation>
</comment>
<evidence type="ECO:0000256" key="8">
    <source>
        <dbReference type="ARBA" id="ARBA00023134"/>
    </source>
</evidence>
<dbReference type="HOGENOM" id="CLU_011747_2_2_0"/>
<dbReference type="InterPro" id="IPR031167">
    <property type="entry name" value="G_OBG"/>
</dbReference>
<dbReference type="NCBIfam" id="NF008956">
    <property type="entry name" value="PRK12299.1"/>
    <property type="match status" value="1"/>
</dbReference>
<feature type="binding site" evidence="9">
    <location>
        <begin position="325"/>
        <end position="327"/>
    </location>
    <ligand>
        <name>GTP</name>
        <dbReference type="ChEBI" id="CHEBI:37565"/>
    </ligand>
</feature>
<feature type="binding site" evidence="9">
    <location>
        <begin position="295"/>
        <end position="298"/>
    </location>
    <ligand>
        <name>GTP</name>
        <dbReference type="ChEBI" id="CHEBI:37565"/>
    </ligand>
</feature>
<dbReference type="PROSITE" id="PS51881">
    <property type="entry name" value="OCT"/>
    <property type="match status" value="1"/>
</dbReference>
<evidence type="ECO:0000256" key="5">
    <source>
        <dbReference type="ARBA" id="ARBA00022741"/>
    </source>
</evidence>
<evidence type="ECO:0000256" key="10">
    <source>
        <dbReference type="SAM" id="MobiDB-lite"/>
    </source>
</evidence>
<dbReference type="eggNOG" id="COG0536">
    <property type="taxonomic scope" value="Bacteria"/>
</dbReference>
<keyword evidence="8 9" id="KW-0342">GTP-binding</keyword>
<dbReference type="GO" id="GO:0000287">
    <property type="term" value="F:magnesium ion binding"/>
    <property type="evidence" value="ECO:0007669"/>
    <property type="project" value="InterPro"/>
</dbReference>
<dbReference type="EC" id="3.6.5.-" evidence="9"/>
<feature type="domain" description="Obg" evidence="13">
    <location>
        <begin position="14"/>
        <end position="172"/>
    </location>
</feature>
<dbReference type="HAMAP" id="MF_01454">
    <property type="entry name" value="GTPase_Obg"/>
    <property type="match status" value="1"/>
</dbReference>
<dbReference type="InterPro" id="IPR036726">
    <property type="entry name" value="GTP1_OBG_dom_sf"/>
</dbReference>
<feature type="region of interest" description="Disordered" evidence="10">
    <location>
        <begin position="133"/>
        <end position="159"/>
    </location>
</feature>
<protein>
    <recommendedName>
        <fullName evidence="9">GTPase Obg</fullName>
        <ecNumber evidence="9">3.6.5.-</ecNumber>
    </recommendedName>
    <alternativeName>
        <fullName evidence="9">GTP-binding protein Obg</fullName>
    </alternativeName>
</protein>
<feature type="binding site" evidence="9">
    <location>
        <begin position="225"/>
        <end position="228"/>
    </location>
    <ligand>
        <name>GTP</name>
        <dbReference type="ChEBI" id="CHEBI:37565"/>
    </ligand>
</feature>
<organism evidence="14 15">
    <name type="scientific">Jonquetella anthropi DSM 22815</name>
    <dbReference type="NCBI Taxonomy" id="885272"/>
    <lineage>
        <taxon>Bacteria</taxon>
        <taxon>Thermotogati</taxon>
        <taxon>Synergistota</taxon>
        <taxon>Synergistia</taxon>
        <taxon>Synergistales</taxon>
        <taxon>Dethiosulfovibrionaceae</taxon>
        <taxon>Jonquetella</taxon>
    </lineage>
</organism>
<dbReference type="InterPro" id="IPR006073">
    <property type="entry name" value="GTP-bd"/>
</dbReference>
<comment type="subunit">
    <text evidence="9">Monomer.</text>
</comment>
<keyword evidence="4 9" id="KW-0479">Metal-binding</keyword>
<keyword evidence="5 9" id="KW-0547">Nucleotide-binding</keyword>
<evidence type="ECO:0000313" key="15">
    <source>
        <dbReference type="Proteomes" id="UP000003806"/>
    </source>
</evidence>
<name>H0UK98_9BACT</name>
<dbReference type="RefSeq" id="WP_008522809.1">
    <property type="nucleotide sequence ID" value="NZ_CM001376.1"/>
</dbReference>
<feature type="domain" description="OCT" evidence="12">
    <location>
        <begin position="362"/>
        <end position="440"/>
    </location>
</feature>
<dbReference type="InterPro" id="IPR045086">
    <property type="entry name" value="OBG_GTPase"/>
</dbReference>
<dbReference type="InterPro" id="IPR014100">
    <property type="entry name" value="GTP-bd_Obg/CgtA"/>
</dbReference>
<dbReference type="NCBIfam" id="NF008954">
    <property type="entry name" value="PRK12296.1"/>
    <property type="match status" value="1"/>
</dbReference>
<comment type="function">
    <text evidence="9">An essential GTPase which binds GTP, GDP and possibly (p)ppGpp with moderate affinity, with high nucleotide exchange rates and a fairly low GTP hydrolysis rate. Plays a role in control of the cell cycle, stress response, ribosome biogenesis and in those bacteria that undergo differentiation, in morphogenesis control.</text>
</comment>
<dbReference type="GO" id="GO:0005525">
    <property type="term" value="F:GTP binding"/>
    <property type="evidence" value="ECO:0007669"/>
    <property type="project" value="UniProtKB-UniRule"/>
</dbReference>
<comment type="cofactor">
    <cofactor evidence="1 9">
        <name>Mg(2+)</name>
        <dbReference type="ChEBI" id="CHEBI:18420"/>
    </cofactor>
</comment>
<dbReference type="InterPro" id="IPR027417">
    <property type="entry name" value="P-loop_NTPase"/>
</dbReference>
<evidence type="ECO:0000259" key="11">
    <source>
        <dbReference type="PROSITE" id="PS51710"/>
    </source>
</evidence>
<dbReference type="InterPro" id="IPR006169">
    <property type="entry name" value="GTP1_OBG_dom"/>
</dbReference>
<proteinExistence type="inferred from homology"/>
<reference evidence="14 15" key="1">
    <citation type="submission" date="2011-11" db="EMBL/GenBank/DDBJ databases">
        <title>The Noncontiguous Finished genome of Jonquetella anthropi DSM 22815.</title>
        <authorList>
            <consortium name="US DOE Joint Genome Institute (JGI-PGF)"/>
            <person name="Lucas S."/>
            <person name="Copeland A."/>
            <person name="Lapidus A."/>
            <person name="Glavina del Rio T."/>
            <person name="Dalin E."/>
            <person name="Tice H."/>
            <person name="Bruce D."/>
            <person name="Goodwin L."/>
            <person name="Pitluck S."/>
            <person name="Peters L."/>
            <person name="Mikhailova N."/>
            <person name="Held B."/>
            <person name="Kyrpides N."/>
            <person name="Mavromatis K."/>
            <person name="Ivanova N."/>
            <person name="Markowitz V."/>
            <person name="Cheng J.-F."/>
            <person name="Hugenholtz P."/>
            <person name="Woyke T."/>
            <person name="Wu D."/>
            <person name="Gronow S."/>
            <person name="Wellnitz S."/>
            <person name="Brambilla E."/>
            <person name="Klenk H.-P."/>
            <person name="Eisen J.A."/>
        </authorList>
    </citation>
    <scope>NUCLEOTIDE SEQUENCE [LARGE SCALE GENOMIC DNA]</scope>
    <source>
        <strain evidence="14 15">DSM 22815</strain>
    </source>
</reference>
<feature type="binding site" evidence="9">
    <location>
        <begin position="179"/>
        <end position="186"/>
    </location>
    <ligand>
        <name>GTP</name>
        <dbReference type="ChEBI" id="CHEBI:37565"/>
    </ligand>
</feature>
<dbReference type="PROSITE" id="PS51883">
    <property type="entry name" value="OBG"/>
    <property type="match status" value="1"/>
</dbReference>
<dbReference type="GO" id="GO:0042254">
    <property type="term" value="P:ribosome biogenesis"/>
    <property type="evidence" value="ECO:0007669"/>
    <property type="project" value="UniProtKB-UniRule"/>
</dbReference>
<evidence type="ECO:0000259" key="12">
    <source>
        <dbReference type="PROSITE" id="PS51881"/>
    </source>
</evidence>
<evidence type="ECO:0000256" key="7">
    <source>
        <dbReference type="ARBA" id="ARBA00022842"/>
    </source>
</evidence>
<dbReference type="PANTHER" id="PTHR11702">
    <property type="entry name" value="DEVELOPMENTALLY REGULATED GTP-BINDING PROTEIN-RELATED"/>
    <property type="match status" value="1"/>
</dbReference>
<comment type="similarity">
    <text evidence="2 9">Belongs to the TRAFAC class OBG-HflX-like GTPase superfamily. OBG GTPase family.</text>
</comment>
<dbReference type="PROSITE" id="PS51710">
    <property type="entry name" value="G_OBG"/>
    <property type="match status" value="1"/>
</dbReference>
<gene>
    <name evidence="9" type="primary">obg</name>
    <name evidence="14" type="ORF">JonanDRAFT_0721</name>
</gene>
<sequence length="446" mass="48348">MGPLFLAIEEVRKLKFVDLVRIHVSAGRGGNGCMSFRREKFVPKGGPDGGDGGRGGDVYVQADQRLVTLADYQYKRRFSASCGLPGEGSLKTGANGDDLIVSVPCGTVVTDAVTGEPLADLVEDGDRVRVAAGGKGGKGNAHFASSRRRAPRFSEKGAEGQERDVSFELKLIADVALVGLPNAGKSSLLKALSDANPKIASYPFTTLSPNLGVLSVDDQKVILADMPGLIEDAHLDKGLGLLFLRHIERTRMNLHVIDLSSGTPDELERNWRVVVDEFAHYDPKLPERPSVVVLNKVDLWKGTDEQLAGLCAFFSERGLKAFVTSALTGEGIPQLIENVAGFVRDNPRPKGVFRLFETKPIRMEESSDGVSIIREAAGAFRIIHSRIEAASDRYDFGQEEAVVRFGRLLRSYRVEEALENAGAQAGDTVLIGDVSFTFEPERAPEK</sequence>
<feature type="binding site" evidence="9">
    <location>
        <position position="186"/>
    </location>
    <ligand>
        <name>Mg(2+)</name>
        <dbReference type="ChEBI" id="CHEBI:18420"/>
    </ligand>
</feature>
<evidence type="ECO:0000256" key="2">
    <source>
        <dbReference type="ARBA" id="ARBA00007699"/>
    </source>
</evidence>